<organism evidence="8 9">
    <name type="scientific">Methanocella paludicola (strain DSM 17711 / JCM 13418 / NBRC 101707 / SANAE)</name>
    <dbReference type="NCBI Taxonomy" id="304371"/>
    <lineage>
        <taxon>Archaea</taxon>
        <taxon>Methanobacteriati</taxon>
        <taxon>Methanobacteriota</taxon>
        <taxon>Stenosarchaea group</taxon>
        <taxon>Methanomicrobia</taxon>
        <taxon>Methanocellales</taxon>
        <taxon>Methanocellaceae</taxon>
        <taxon>Methanocella</taxon>
    </lineage>
</organism>
<feature type="transmembrane region" description="Helical" evidence="6">
    <location>
        <begin position="9"/>
        <end position="33"/>
    </location>
</feature>
<keyword evidence="5 6" id="KW-0472">Membrane</keyword>
<dbReference type="InterPro" id="IPR036259">
    <property type="entry name" value="MFS_trans_sf"/>
</dbReference>
<dbReference type="PANTHER" id="PTHR42718:SF9">
    <property type="entry name" value="MAJOR FACILITATOR SUPERFAMILY MULTIDRUG TRANSPORTER MFSC"/>
    <property type="match status" value="1"/>
</dbReference>
<dbReference type="Pfam" id="PF07690">
    <property type="entry name" value="MFS_1"/>
    <property type="match status" value="1"/>
</dbReference>
<dbReference type="PROSITE" id="PS50850">
    <property type="entry name" value="MFS"/>
    <property type="match status" value="1"/>
</dbReference>
<evidence type="ECO:0000256" key="3">
    <source>
        <dbReference type="ARBA" id="ARBA00022692"/>
    </source>
</evidence>
<name>D1YYE2_METPS</name>
<dbReference type="InParanoid" id="D1YYE2"/>
<keyword evidence="3 6" id="KW-0812">Transmembrane</keyword>
<sequence length="470" mass="50732">MAEVTDKRLILLITCMSAFITPFLSSSINIALVSIGKEFPGTDEIMLGWVVTAFLLSAAIFVVPFGRIADIFGRRKFFIAGLGVIVVSSFLCFISNSVPVLVASRAIEGFGAAMIFGTAMAILTAAYPAKERGKVLGINMAVTYTGLSLGPVLGGLITQYLGWRYIYGGIMVFALIITLLAYLLIKDEWRYPETEKFDLPGTALYTVMLFSLMYGLTEVPGAHGFALIALGLLIMIVFFWWELRNKNPILKVSVLRKNTVFMFSNLAALINYSATFAVSFLLSFYLQYIRGYDYQTAGIILIAAPIIQAVFSPLTGRLSDKVEPRVVASAGMGLCVLGLALFALLTPETPLILVIGGLAFIGLGFALFSSPNTSAIMGSVEKRDLGVASGMVSTMRLIGQVMSLGIAMLLFSLYMGRIELIPGPNPALMSSIQTAFIVFAVLCVLGLIASVMRGDLRKKEVPVPAAPQKH</sequence>
<dbReference type="GeneID" id="8681354"/>
<dbReference type="GO" id="GO:0016020">
    <property type="term" value="C:membrane"/>
    <property type="evidence" value="ECO:0007669"/>
    <property type="project" value="UniProtKB-SubCell"/>
</dbReference>
<feature type="transmembrane region" description="Helical" evidence="6">
    <location>
        <begin position="397"/>
        <end position="415"/>
    </location>
</feature>
<comment type="subcellular location">
    <subcellularLocation>
        <location evidence="1">Membrane</location>
        <topology evidence="1">Multi-pass membrane protein</topology>
    </subcellularLocation>
</comment>
<feature type="transmembrane region" description="Helical" evidence="6">
    <location>
        <begin position="110"/>
        <end position="129"/>
    </location>
</feature>
<gene>
    <name evidence="8" type="ordered locus">MCP_1392</name>
</gene>
<dbReference type="CDD" id="cd17321">
    <property type="entry name" value="MFS_MMR_MDR_like"/>
    <property type="match status" value="1"/>
</dbReference>
<dbReference type="SUPFAM" id="SSF103473">
    <property type="entry name" value="MFS general substrate transporter"/>
    <property type="match status" value="1"/>
</dbReference>
<dbReference type="PANTHER" id="PTHR42718">
    <property type="entry name" value="MAJOR FACILITATOR SUPERFAMILY MULTIDRUG TRANSPORTER MFSC"/>
    <property type="match status" value="1"/>
</dbReference>
<reference evidence="9" key="3">
    <citation type="journal article" date="2011" name="PLoS ONE">
        <title>Genome sequence of a mesophilic hydrogenotrophic methanogen Methanocella paludicola, the first cultivated representative of the order Methanocellales.</title>
        <authorList>
            <person name="Sakai S."/>
            <person name="Takaki Y."/>
            <person name="Shimamura S."/>
            <person name="Sekine M."/>
            <person name="Tajima T."/>
            <person name="Kosugi H."/>
            <person name="Ichikawa N."/>
            <person name="Tasumi E."/>
            <person name="Hiraki A.T."/>
            <person name="Shimizu A."/>
            <person name="Kato Y."/>
            <person name="Nishiko R."/>
            <person name="Mori K."/>
            <person name="Fujita N."/>
            <person name="Imachi H."/>
            <person name="Takai K."/>
        </authorList>
    </citation>
    <scope>NUCLEOTIDE SEQUENCE [LARGE SCALE GENOMIC DNA]</scope>
    <source>
        <strain evidence="9">DSM 17711 / JCM 13418 / NBRC 101707 / SANAE</strain>
    </source>
</reference>
<evidence type="ECO:0000256" key="5">
    <source>
        <dbReference type="ARBA" id="ARBA00023136"/>
    </source>
</evidence>
<feature type="transmembrane region" description="Helical" evidence="6">
    <location>
        <begin position="294"/>
        <end position="314"/>
    </location>
</feature>
<dbReference type="AlphaFoldDB" id="D1YYE2"/>
<evidence type="ECO:0000256" key="1">
    <source>
        <dbReference type="ARBA" id="ARBA00004141"/>
    </source>
</evidence>
<dbReference type="OrthoDB" id="117970at2157"/>
<feature type="transmembrane region" description="Helical" evidence="6">
    <location>
        <begin position="222"/>
        <end position="241"/>
    </location>
</feature>
<dbReference type="GO" id="GO:0022857">
    <property type="term" value="F:transmembrane transporter activity"/>
    <property type="evidence" value="ECO:0007669"/>
    <property type="project" value="InterPro"/>
</dbReference>
<keyword evidence="2" id="KW-0813">Transport</keyword>
<feature type="transmembrane region" description="Helical" evidence="6">
    <location>
        <begin position="166"/>
        <end position="185"/>
    </location>
</feature>
<feature type="transmembrane region" description="Helical" evidence="6">
    <location>
        <begin position="141"/>
        <end position="160"/>
    </location>
</feature>
<feature type="transmembrane region" description="Helical" evidence="6">
    <location>
        <begin position="326"/>
        <end position="345"/>
    </location>
</feature>
<evidence type="ECO:0000313" key="9">
    <source>
        <dbReference type="Proteomes" id="UP000001882"/>
    </source>
</evidence>
<evidence type="ECO:0000313" key="8">
    <source>
        <dbReference type="EMBL" id="BAI61464.1"/>
    </source>
</evidence>
<dbReference type="EMBL" id="AP011532">
    <property type="protein sequence ID" value="BAI61464.1"/>
    <property type="molecule type" value="Genomic_DNA"/>
</dbReference>
<dbReference type="eggNOG" id="arCOG00143">
    <property type="taxonomic scope" value="Archaea"/>
</dbReference>
<feature type="transmembrane region" description="Helical" evidence="6">
    <location>
        <begin position="45"/>
        <end position="65"/>
    </location>
</feature>
<dbReference type="FunFam" id="1.20.1250.20:FF:000503">
    <property type="entry name" value="Drug resistance transporter, EmrB/QacA subfamily"/>
    <property type="match status" value="1"/>
</dbReference>
<dbReference type="Proteomes" id="UP000001882">
    <property type="component" value="Chromosome"/>
</dbReference>
<reference evidence="8 9" key="2">
    <citation type="journal article" date="2008" name="Int. J. Syst. Evol. Microbiol.">
        <title>Methanocella paludicola gen. nov., sp. nov., a methane-producing archaeon, the first isolate of the lineage 'Rice Cluster I', and proposal of the new archaeal order Methanocellales ord. nov.</title>
        <authorList>
            <person name="Sakai S."/>
            <person name="Imachi H."/>
            <person name="Hanada S."/>
            <person name="Ohashi A."/>
            <person name="Harada H."/>
            <person name="Kamagata Y."/>
        </authorList>
    </citation>
    <scope>NUCLEOTIDE SEQUENCE [LARGE SCALE GENOMIC DNA]</scope>
    <source>
        <strain evidence="9">DSM 17711 / JCM 13418 / NBRC 101707 / SANAE</strain>
    </source>
</reference>
<keyword evidence="9" id="KW-1185">Reference proteome</keyword>
<proteinExistence type="predicted"/>
<dbReference type="InterPro" id="IPR011701">
    <property type="entry name" value="MFS"/>
</dbReference>
<evidence type="ECO:0000259" key="7">
    <source>
        <dbReference type="PROSITE" id="PS50850"/>
    </source>
</evidence>
<keyword evidence="4 6" id="KW-1133">Transmembrane helix</keyword>
<feature type="transmembrane region" description="Helical" evidence="6">
    <location>
        <begin position="77"/>
        <end position="98"/>
    </location>
</feature>
<dbReference type="PRINTS" id="PR01036">
    <property type="entry name" value="TCRTETB"/>
</dbReference>
<evidence type="ECO:0000256" key="6">
    <source>
        <dbReference type="SAM" id="Phobius"/>
    </source>
</evidence>
<accession>D1YYE2</accession>
<dbReference type="InterPro" id="IPR020846">
    <property type="entry name" value="MFS_dom"/>
</dbReference>
<feature type="transmembrane region" description="Helical" evidence="6">
    <location>
        <begin position="351"/>
        <end position="376"/>
    </location>
</feature>
<protein>
    <submittedName>
        <fullName evidence="8">MFS transporter</fullName>
    </submittedName>
</protein>
<dbReference type="Gene3D" id="1.20.1250.20">
    <property type="entry name" value="MFS general substrate transporter like domains"/>
    <property type="match status" value="2"/>
</dbReference>
<dbReference type="KEGG" id="mpd:MCP_1392"/>
<reference evidence="8 9" key="1">
    <citation type="journal article" date="2007" name="Appl. Environ. Microbiol.">
        <title>Isolation of key methanogens for global methane emission from rice paddy fields: a novel isolate affiliated with the clone cluster rice cluster I.</title>
        <authorList>
            <person name="Sakai S."/>
            <person name="Imachi H."/>
            <person name="Sekiguchi Y."/>
            <person name="Ohashi A."/>
            <person name="Harada H."/>
            <person name="Kamagata Y."/>
        </authorList>
    </citation>
    <scope>NUCLEOTIDE SEQUENCE [LARGE SCALE GENOMIC DNA]</scope>
    <source>
        <strain evidence="9">DSM 17711 / JCM 13418 / NBRC 101707 / SANAE</strain>
    </source>
</reference>
<feature type="transmembrane region" description="Helical" evidence="6">
    <location>
        <begin position="427"/>
        <end position="449"/>
    </location>
</feature>
<feature type="domain" description="Major facilitator superfamily (MFS) profile" evidence="7">
    <location>
        <begin position="10"/>
        <end position="458"/>
    </location>
</feature>
<evidence type="ECO:0000256" key="4">
    <source>
        <dbReference type="ARBA" id="ARBA00022989"/>
    </source>
</evidence>
<feature type="transmembrane region" description="Helical" evidence="6">
    <location>
        <begin position="197"/>
        <end position="216"/>
    </location>
</feature>
<dbReference type="RefSeq" id="WP_012900143.1">
    <property type="nucleotide sequence ID" value="NC_013665.1"/>
</dbReference>
<evidence type="ECO:0000256" key="2">
    <source>
        <dbReference type="ARBA" id="ARBA00022448"/>
    </source>
</evidence>
<feature type="transmembrane region" description="Helical" evidence="6">
    <location>
        <begin position="262"/>
        <end position="288"/>
    </location>
</feature>